<feature type="transmembrane region" description="Helical" evidence="2">
    <location>
        <begin position="116"/>
        <end position="139"/>
    </location>
</feature>
<gene>
    <name evidence="4" type="ORF">LKMONMHP_2399</name>
</gene>
<feature type="chain" id="PRO_5046024045" evidence="3">
    <location>
        <begin position="47"/>
        <end position="256"/>
    </location>
</feature>
<dbReference type="EMBL" id="BPQV01000006">
    <property type="protein sequence ID" value="GJE27539.1"/>
    <property type="molecule type" value="Genomic_DNA"/>
</dbReference>
<reference evidence="4" key="1">
    <citation type="journal article" date="2021" name="Front. Microbiol.">
        <title>Comprehensive Comparative Genomics and Phenotyping of Methylobacterium Species.</title>
        <authorList>
            <person name="Alessa O."/>
            <person name="Ogura Y."/>
            <person name="Fujitani Y."/>
            <person name="Takami H."/>
            <person name="Hayashi T."/>
            <person name="Sahin N."/>
            <person name="Tani A."/>
        </authorList>
    </citation>
    <scope>NUCLEOTIDE SEQUENCE</scope>
    <source>
        <strain evidence="4">NBRC 15689</strain>
    </source>
</reference>
<feature type="signal peptide" evidence="3">
    <location>
        <begin position="1"/>
        <end position="46"/>
    </location>
</feature>
<keyword evidence="5" id="KW-1185">Reference proteome</keyword>
<keyword evidence="2" id="KW-1133">Transmembrane helix</keyword>
<evidence type="ECO:0000256" key="1">
    <source>
        <dbReference type="SAM" id="MobiDB-lite"/>
    </source>
</evidence>
<evidence type="ECO:0000313" key="5">
    <source>
        <dbReference type="Proteomes" id="UP001055156"/>
    </source>
</evidence>
<dbReference type="Proteomes" id="UP001055156">
    <property type="component" value="Unassembled WGS sequence"/>
</dbReference>
<accession>A0ABQ4T966</accession>
<keyword evidence="2" id="KW-0472">Membrane</keyword>
<evidence type="ECO:0000256" key="2">
    <source>
        <dbReference type="SAM" id="Phobius"/>
    </source>
</evidence>
<name>A0ABQ4T966_METOR</name>
<evidence type="ECO:0000256" key="3">
    <source>
        <dbReference type="SAM" id="SignalP"/>
    </source>
</evidence>
<comment type="caution">
    <text evidence="4">The sequence shown here is derived from an EMBL/GenBank/DDBJ whole genome shotgun (WGS) entry which is preliminary data.</text>
</comment>
<protein>
    <submittedName>
        <fullName evidence="4">Uncharacterized protein</fullName>
    </submittedName>
</protein>
<evidence type="ECO:0000313" key="4">
    <source>
        <dbReference type="EMBL" id="GJE27539.1"/>
    </source>
</evidence>
<feature type="region of interest" description="Disordered" evidence="1">
    <location>
        <begin position="237"/>
        <end position="256"/>
    </location>
</feature>
<sequence length="256" mass="28164">MLHRSQKLFRSAYTPRIFFANICIRCAAQPSKILLLYLCAAVPAFAVDKMENFQYNGERYSVDNQALIGWVEKCIRRDANARKPTLSEESFLELSASIDIARSKSRIERSDARKNLTLATMISIMLGLISTVLIGISTADIFQGSKSKNTLKVLAILAPAVGTATAAGIAYFKPQDVWSQANFTLIALDGLYRDMSIAIIRMPCVTVKDDQPSSAEIDLAQKVEIWIRNYNAAYTNSSNSSAQPGATTAAPVQQKQ</sequence>
<feature type="compositionally biased region" description="Polar residues" evidence="1">
    <location>
        <begin position="243"/>
        <end position="256"/>
    </location>
</feature>
<proteinExistence type="predicted"/>
<keyword evidence="2" id="KW-0812">Transmembrane</keyword>
<organism evidence="4 5">
    <name type="scientific">Methylobacterium organophilum</name>
    <dbReference type="NCBI Taxonomy" id="410"/>
    <lineage>
        <taxon>Bacteria</taxon>
        <taxon>Pseudomonadati</taxon>
        <taxon>Pseudomonadota</taxon>
        <taxon>Alphaproteobacteria</taxon>
        <taxon>Hyphomicrobiales</taxon>
        <taxon>Methylobacteriaceae</taxon>
        <taxon>Methylobacterium</taxon>
    </lineage>
</organism>
<reference evidence="4" key="2">
    <citation type="submission" date="2021-08" db="EMBL/GenBank/DDBJ databases">
        <authorList>
            <person name="Tani A."/>
            <person name="Ola A."/>
            <person name="Ogura Y."/>
            <person name="Katsura K."/>
            <person name="Hayashi T."/>
        </authorList>
    </citation>
    <scope>NUCLEOTIDE SEQUENCE</scope>
    <source>
        <strain evidence="4">NBRC 15689</strain>
    </source>
</reference>
<keyword evidence="3" id="KW-0732">Signal</keyword>
<feature type="transmembrane region" description="Helical" evidence="2">
    <location>
        <begin position="151"/>
        <end position="172"/>
    </location>
</feature>